<protein>
    <submittedName>
        <fullName evidence="2">Uncharacterized protein</fullName>
    </submittedName>
</protein>
<feature type="transmembrane region" description="Helical" evidence="1">
    <location>
        <begin position="487"/>
        <end position="506"/>
    </location>
</feature>
<feature type="transmembrane region" description="Helical" evidence="1">
    <location>
        <begin position="446"/>
        <end position="467"/>
    </location>
</feature>
<proteinExistence type="predicted"/>
<evidence type="ECO:0000313" key="3">
    <source>
        <dbReference type="Proteomes" id="UP000290218"/>
    </source>
</evidence>
<feature type="transmembrane region" description="Helical" evidence="1">
    <location>
        <begin position="118"/>
        <end position="135"/>
    </location>
</feature>
<evidence type="ECO:0000256" key="1">
    <source>
        <dbReference type="SAM" id="Phobius"/>
    </source>
</evidence>
<organism evidence="2 3">
    <name type="scientific">Oleiharenicola lentus</name>
    <dbReference type="NCBI Taxonomy" id="2508720"/>
    <lineage>
        <taxon>Bacteria</taxon>
        <taxon>Pseudomonadati</taxon>
        <taxon>Verrucomicrobiota</taxon>
        <taxon>Opitutia</taxon>
        <taxon>Opitutales</taxon>
        <taxon>Opitutaceae</taxon>
        <taxon>Oleiharenicola</taxon>
    </lineage>
</organism>
<keyword evidence="1" id="KW-1133">Transmembrane helix</keyword>
<dbReference type="RefSeq" id="WP_129047094.1">
    <property type="nucleotide sequence ID" value="NZ_SDHX01000001.1"/>
</dbReference>
<comment type="caution">
    <text evidence="2">The sequence shown here is derived from an EMBL/GenBank/DDBJ whole genome shotgun (WGS) entry which is preliminary data.</text>
</comment>
<reference evidence="2 3" key="1">
    <citation type="submission" date="2019-01" db="EMBL/GenBank/DDBJ databases">
        <title>Lacunisphaera sp. strain TWA-58.</title>
        <authorList>
            <person name="Chen W.-M."/>
        </authorList>
    </citation>
    <scope>NUCLEOTIDE SEQUENCE [LARGE SCALE GENOMIC DNA]</scope>
    <source>
        <strain evidence="2 3">TWA-58</strain>
    </source>
</reference>
<feature type="transmembrane region" description="Helical" evidence="1">
    <location>
        <begin position="383"/>
        <end position="406"/>
    </location>
</feature>
<dbReference type="AlphaFoldDB" id="A0A4V1M6K6"/>
<dbReference type="Proteomes" id="UP000290218">
    <property type="component" value="Unassembled WGS sequence"/>
</dbReference>
<feature type="transmembrane region" description="Helical" evidence="1">
    <location>
        <begin position="308"/>
        <end position="327"/>
    </location>
</feature>
<feature type="transmembrane region" description="Helical" evidence="1">
    <location>
        <begin position="9"/>
        <end position="26"/>
    </location>
</feature>
<keyword evidence="1" id="KW-0812">Transmembrane</keyword>
<feature type="transmembrane region" description="Helical" evidence="1">
    <location>
        <begin position="181"/>
        <end position="203"/>
    </location>
</feature>
<evidence type="ECO:0000313" key="2">
    <source>
        <dbReference type="EMBL" id="RXK55729.1"/>
    </source>
</evidence>
<keyword evidence="3" id="KW-1185">Reference proteome</keyword>
<feature type="transmembrane region" description="Helical" evidence="1">
    <location>
        <begin position="215"/>
        <end position="238"/>
    </location>
</feature>
<dbReference type="OrthoDB" id="9848935at2"/>
<dbReference type="EMBL" id="SDHX01000001">
    <property type="protein sequence ID" value="RXK55729.1"/>
    <property type="molecule type" value="Genomic_DNA"/>
</dbReference>
<gene>
    <name evidence="2" type="ORF">ESB00_07550</name>
</gene>
<feature type="transmembrane region" description="Helical" evidence="1">
    <location>
        <begin position="53"/>
        <end position="73"/>
    </location>
</feature>
<name>A0A4V1M6K6_9BACT</name>
<accession>A0A4V1M6K6</accession>
<keyword evidence="1" id="KW-0472">Membrane</keyword>
<feature type="transmembrane region" description="Helical" evidence="1">
    <location>
        <begin position="334"/>
        <end position="352"/>
    </location>
</feature>
<feature type="transmembrane region" description="Helical" evidence="1">
    <location>
        <begin position="418"/>
        <end position="440"/>
    </location>
</feature>
<sequence>MLPSYFRSGWAFLIPYLVAYLLYAWLKWPVNAGAGERGIENETGTWVPCLLHVYWTLHAIHLILGGIALRFWWKRTAQEKGEGYRGKGGPLVSGIQPSVSGLRPPPTVYRLLSTGYRLLPWACLALLFWIPGLYLEWPSDPWEHLRRINEWHILEQVTAHSSWTKSSYFLPYSLTGHTTGLAQLSLLNFYYTSVCLLLSWQYYRLARAVGLSERASFVFLLLNALTFGNNIFSFYRYYGLSSSILAQIGAIALTRITIEALGAQGKQVTPPSTGYRSLVRSLLPTPASLLKLCACTCALSALTALNHIQGLGIAGLGILAVVFWSLIKWKRAAFGWLAVVILLLSVATVLFIPRQYLPNSELLNLGWLTPWYGFNHCTPGSVAFVNMLGTVGLYGVLGLTVSLFLISHNNVAGWMTITPFLVLLCPFFSIPFANSIAGGITVYSRMFLAMPAGLALVITWHAALQSFRPTAGRTVNSMAPSSLSPQYITVCGALAAMVTIPSSSAWGPTRAQHLLAITPDDLQLKAIHSIASAVLERSTEETCRFISPAPTASIIHTLHPNLLGLSERRNCIARPISNSIFSVVAITASNRPMYSEEVASINRDPSVRHRDQWVSLDPDVAEFVAIEGFPPSGTGLQNPAGRRCTVFTAELIPINPRSAYFAELSIRQLTDTKATAYLCIAWYDANGRFLESSLPSPRGAGSPAGWGNGTFSYFGLIQDVAPASWTTYRISMGPSEPVSIPESASFLRIGAILNDASTPGARIQFTGAHIWQKHRDIPIIASGTFLSDEQIYVLLASPMLLSSTQSYTAFLSRHWPVNQVASDLAGGAELSALAHALARGPTPIIIRIENTHKVTDLRSAKPPIAKATTKGD</sequence>